<organism evidence="2 3">
    <name type="scientific">Pleurodeles waltl</name>
    <name type="common">Iberian ribbed newt</name>
    <dbReference type="NCBI Taxonomy" id="8319"/>
    <lineage>
        <taxon>Eukaryota</taxon>
        <taxon>Metazoa</taxon>
        <taxon>Chordata</taxon>
        <taxon>Craniata</taxon>
        <taxon>Vertebrata</taxon>
        <taxon>Euteleostomi</taxon>
        <taxon>Amphibia</taxon>
        <taxon>Batrachia</taxon>
        <taxon>Caudata</taxon>
        <taxon>Salamandroidea</taxon>
        <taxon>Salamandridae</taxon>
        <taxon>Pleurodelinae</taxon>
        <taxon>Pleurodeles</taxon>
    </lineage>
</organism>
<proteinExistence type="predicted"/>
<feature type="region of interest" description="Disordered" evidence="1">
    <location>
        <begin position="119"/>
        <end position="142"/>
    </location>
</feature>
<dbReference type="Proteomes" id="UP001066276">
    <property type="component" value="Chromosome 4_1"/>
</dbReference>
<evidence type="ECO:0000313" key="2">
    <source>
        <dbReference type="EMBL" id="KAJ1171129.1"/>
    </source>
</evidence>
<dbReference type="EMBL" id="JANPWB010000007">
    <property type="protein sequence ID" value="KAJ1171129.1"/>
    <property type="molecule type" value="Genomic_DNA"/>
</dbReference>
<evidence type="ECO:0000256" key="1">
    <source>
        <dbReference type="SAM" id="MobiDB-lite"/>
    </source>
</evidence>
<keyword evidence="3" id="KW-1185">Reference proteome</keyword>
<accession>A0AAV7T4Z5</accession>
<evidence type="ECO:0000313" key="3">
    <source>
        <dbReference type="Proteomes" id="UP001066276"/>
    </source>
</evidence>
<name>A0AAV7T4Z5_PLEWA</name>
<sequence>MVAERAGWPQADMEVASGMRSLPLHTDCGSAPFSLTWIARTGAAAGINLSSLMVRDGLSWLRTVVGRSPEHDPGATLLGCVSLQGERRQRCQLSILGYFQEAGIFNSGRSWSGESTVLQTHEAKPGALKKSTQGGPPEHSALPSEAVQRDLGVMQDSTDCSLGTKKGPFEDHAGGGPEEEPGLVIIHHTPPSSEAQESAVQTPMSGLCSSPIALPISMQSIGSDVRNMSELLISLTEEIIGKFLISEQNQAIIRASCEVMETKINTLTENMMLLENAVGKLDKLVLSNKQDI</sequence>
<reference evidence="2" key="1">
    <citation type="journal article" date="2022" name="bioRxiv">
        <title>Sequencing and chromosome-scale assembly of the giantPleurodeles waltlgenome.</title>
        <authorList>
            <person name="Brown T."/>
            <person name="Elewa A."/>
            <person name="Iarovenko S."/>
            <person name="Subramanian E."/>
            <person name="Araus A.J."/>
            <person name="Petzold A."/>
            <person name="Susuki M."/>
            <person name="Suzuki K.-i.T."/>
            <person name="Hayashi T."/>
            <person name="Toyoda A."/>
            <person name="Oliveira C."/>
            <person name="Osipova E."/>
            <person name="Leigh N.D."/>
            <person name="Simon A."/>
            <person name="Yun M.H."/>
        </authorList>
    </citation>
    <scope>NUCLEOTIDE SEQUENCE</scope>
    <source>
        <strain evidence="2">20211129_DDA</strain>
        <tissue evidence="2">Liver</tissue>
    </source>
</reference>
<comment type="caution">
    <text evidence="2">The sequence shown here is derived from an EMBL/GenBank/DDBJ whole genome shotgun (WGS) entry which is preliminary data.</text>
</comment>
<feature type="region of interest" description="Disordered" evidence="1">
    <location>
        <begin position="157"/>
        <end position="178"/>
    </location>
</feature>
<dbReference type="AlphaFoldDB" id="A0AAV7T4Z5"/>
<protein>
    <submittedName>
        <fullName evidence="2">Uncharacterized protein</fullName>
    </submittedName>
</protein>
<gene>
    <name evidence="2" type="ORF">NDU88_003000</name>
</gene>